<dbReference type="EMBL" id="MNCJ02000322">
    <property type="protein sequence ID" value="KAF5800116.1"/>
    <property type="molecule type" value="Genomic_DNA"/>
</dbReference>
<protein>
    <submittedName>
        <fullName evidence="1">Uncharacterized protein</fullName>
    </submittedName>
</protein>
<keyword evidence="2" id="KW-1185">Reference proteome</keyword>
<organism evidence="1 2">
    <name type="scientific">Helianthus annuus</name>
    <name type="common">Common sunflower</name>
    <dbReference type="NCBI Taxonomy" id="4232"/>
    <lineage>
        <taxon>Eukaryota</taxon>
        <taxon>Viridiplantae</taxon>
        <taxon>Streptophyta</taxon>
        <taxon>Embryophyta</taxon>
        <taxon>Tracheophyta</taxon>
        <taxon>Spermatophyta</taxon>
        <taxon>Magnoliopsida</taxon>
        <taxon>eudicotyledons</taxon>
        <taxon>Gunneridae</taxon>
        <taxon>Pentapetalae</taxon>
        <taxon>asterids</taxon>
        <taxon>campanulids</taxon>
        <taxon>Asterales</taxon>
        <taxon>Asteraceae</taxon>
        <taxon>Asteroideae</taxon>
        <taxon>Heliantheae alliance</taxon>
        <taxon>Heliantheae</taxon>
        <taxon>Helianthus</taxon>
    </lineage>
</organism>
<evidence type="ECO:0000313" key="1">
    <source>
        <dbReference type="EMBL" id="KAF5800116.1"/>
    </source>
</evidence>
<gene>
    <name evidence="1" type="ORF">HanXRQr2_Chr07g0312321</name>
</gene>
<sequence>MMFRKGRRSVKWTSEWRTTFEGPTLKFLGVANLRMAIKQLVEEPNTTFEASAIS</sequence>
<dbReference type="Gramene" id="mRNA:HanXRQr2_Chr07g0312321">
    <property type="protein sequence ID" value="mRNA:HanXRQr2_Chr07g0312321"/>
    <property type="gene ID" value="HanXRQr2_Chr07g0312321"/>
</dbReference>
<accession>A0A9K3IP98</accession>
<evidence type="ECO:0000313" key="2">
    <source>
        <dbReference type="Proteomes" id="UP000215914"/>
    </source>
</evidence>
<proteinExistence type="predicted"/>
<dbReference type="AlphaFoldDB" id="A0A9K3IP98"/>
<reference evidence="1" key="1">
    <citation type="journal article" date="2017" name="Nature">
        <title>The sunflower genome provides insights into oil metabolism, flowering and Asterid evolution.</title>
        <authorList>
            <person name="Badouin H."/>
            <person name="Gouzy J."/>
            <person name="Grassa C.J."/>
            <person name="Murat F."/>
            <person name="Staton S.E."/>
            <person name="Cottret L."/>
            <person name="Lelandais-Briere C."/>
            <person name="Owens G.L."/>
            <person name="Carrere S."/>
            <person name="Mayjonade B."/>
            <person name="Legrand L."/>
            <person name="Gill N."/>
            <person name="Kane N.C."/>
            <person name="Bowers J.E."/>
            <person name="Hubner S."/>
            <person name="Bellec A."/>
            <person name="Berard A."/>
            <person name="Berges H."/>
            <person name="Blanchet N."/>
            <person name="Boniface M.C."/>
            <person name="Brunel D."/>
            <person name="Catrice O."/>
            <person name="Chaidir N."/>
            <person name="Claudel C."/>
            <person name="Donnadieu C."/>
            <person name="Faraut T."/>
            <person name="Fievet G."/>
            <person name="Helmstetter N."/>
            <person name="King M."/>
            <person name="Knapp S.J."/>
            <person name="Lai Z."/>
            <person name="Le Paslier M.C."/>
            <person name="Lippi Y."/>
            <person name="Lorenzon L."/>
            <person name="Mandel J.R."/>
            <person name="Marage G."/>
            <person name="Marchand G."/>
            <person name="Marquand E."/>
            <person name="Bret-Mestries E."/>
            <person name="Morien E."/>
            <person name="Nambeesan S."/>
            <person name="Nguyen T."/>
            <person name="Pegot-Espagnet P."/>
            <person name="Pouilly N."/>
            <person name="Raftis F."/>
            <person name="Sallet E."/>
            <person name="Schiex T."/>
            <person name="Thomas J."/>
            <person name="Vandecasteele C."/>
            <person name="Vares D."/>
            <person name="Vear F."/>
            <person name="Vautrin S."/>
            <person name="Crespi M."/>
            <person name="Mangin B."/>
            <person name="Burke J.M."/>
            <person name="Salse J."/>
            <person name="Munos S."/>
            <person name="Vincourt P."/>
            <person name="Rieseberg L.H."/>
            <person name="Langlade N.B."/>
        </authorList>
    </citation>
    <scope>NUCLEOTIDE SEQUENCE</scope>
    <source>
        <tissue evidence="1">Leaves</tissue>
    </source>
</reference>
<name>A0A9K3IP98_HELAN</name>
<reference evidence="1" key="2">
    <citation type="submission" date="2020-06" db="EMBL/GenBank/DDBJ databases">
        <title>Helianthus annuus Genome sequencing and assembly Release 2.</title>
        <authorList>
            <person name="Gouzy J."/>
            <person name="Langlade N."/>
            <person name="Munos S."/>
        </authorList>
    </citation>
    <scope>NUCLEOTIDE SEQUENCE</scope>
    <source>
        <tissue evidence="1">Leaves</tissue>
    </source>
</reference>
<dbReference type="Proteomes" id="UP000215914">
    <property type="component" value="Unassembled WGS sequence"/>
</dbReference>
<comment type="caution">
    <text evidence="1">The sequence shown here is derived from an EMBL/GenBank/DDBJ whole genome shotgun (WGS) entry which is preliminary data.</text>
</comment>